<sequence>MLKLTKDHIINFSSYLEDLEKLGYVYVSRKILDDTIERLYSQVETLAYRCKDIMACRSAYYYCDLSKKVVIKYLQQYENCPESMFWIKKSQSESLNTKQVLEPLLERGFAKEFITTYIDYMSKKTIRENLSKMVERLEFCDEKDYAGEPLYKLFFTYEEKVNLRVYTKNYNIQGIPKECSRCLRAPQGYVIVSGDFKQSDLRIAYSLLLMSEENLPIMMSYSDSYEALARILMGDKFDLEHFKTHRNTAYKKDSLAPIYGATTASTQASTEYVRAANKYLASCPNYAEYKRRLMKLIDLDLPVKVTSYFGNTQRVEASIGNYNKQKIRNEKLNFALNSPIQTGTSEIVISVERSIMDAFAKVGATPENGGIYAYLNRHDELLFLLNTDYLEYAYIFQEHQTVQVDNWIPLQIEFNFTREYTKEDDEIQQLAERYYKPAEIVPVPKYTPEDIYIPAQDVLEVGIGLYKMTAIGKTVISYYDYIKNRVSYELCPSTDKDRIYESVQTKLAINANNLKEQEDVNAIYACTNLVLADTSVFANVFIKFTPNYSSKVHILAQDLAEYMAYRYCKRENIPFTMNPSLHASMERVARISANNLFNQ</sequence>
<dbReference type="SUPFAM" id="SSF56672">
    <property type="entry name" value="DNA/RNA polymerases"/>
    <property type="match status" value="1"/>
</dbReference>
<evidence type="ECO:0000259" key="1">
    <source>
        <dbReference type="Pfam" id="PF00476"/>
    </source>
</evidence>
<dbReference type="InterPro" id="IPR043502">
    <property type="entry name" value="DNA/RNA_pol_sf"/>
</dbReference>
<dbReference type="GO" id="GO:0006260">
    <property type="term" value="P:DNA replication"/>
    <property type="evidence" value="ECO:0007669"/>
    <property type="project" value="InterPro"/>
</dbReference>
<feature type="domain" description="DNA-directed DNA polymerase family A palm" evidence="1">
    <location>
        <begin position="159"/>
        <end position="420"/>
    </location>
</feature>
<reference evidence="2" key="1">
    <citation type="submission" date="2019-11" db="EMBL/GenBank/DDBJ databases">
        <authorList>
            <person name="Feng L."/>
        </authorList>
    </citation>
    <scope>NUCLEOTIDE SEQUENCE</scope>
    <source>
        <strain evidence="2">CParaputrificumLFYP93</strain>
    </source>
</reference>
<dbReference type="Gene3D" id="1.10.150.20">
    <property type="entry name" value="5' to 3' exonuclease, C-terminal subdomain"/>
    <property type="match status" value="1"/>
</dbReference>
<accession>A0A6N3EX47</accession>
<organism evidence="2">
    <name type="scientific">Clostridium paraputrificum</name>
    <dbReference type="NCBI Taxonomy" id="29363"/>
    <lineage>
        <taxon>Bacteria</taxon>
        <taxon>Bacillati</taxon>
        <taxon>Bacillota</taxon>
        <taxon>Clostridia</taxon>
        <taxon>Eubacteriales</taxon>
        <taxon>Clostridiaceae</taxon>
        <taxon>Clostridium</taxon>
    </lineage>
</organism>
<name>A0A6N3EX47_9CLOT</name>
<dbReference type="RefSeq" id="WP_156561642.1">
    <property type="nucleotide sequence ID" value="NZ_CACRTV010000057.1"/>
</dbReference>
<dbReference type="Pfam" id="PF00476">
    <property type="entry name" value="DNA_pol_A"/>
    <property type="match status" value="1"/>
</dbReference>
<gene>
    <name evidence="2" type="ORF">CPLFYP93_02272</name>
</gene>
<protein>
    <recommendedName>
        <fullName evidence="1">DNA-directed DNA polymerase family A palm domain-containing protein</fullName>
    </recommendedName>
</protein>
<proteinExistence type="predicted"/>
<dbReference type="InterPro" id="IPR001098">
    <property type="entry name" value="DNA-dir_DNA_pol_A_palm_dom"/>
</dbReference>
<dbReference type="GO" id="GO:0003887">
    <property type="term" value="F:DNA-directed DNA polymerase activity"/>
    <property type="evidence" value="ECO:0007669"/>
    <property type="project" value="InterPro"/>
</dbReference>
<dbReference type="GO" id="GO:0003677">
    <property type="term" value="F:DNA binding"/>
    <property type="evidence" value="ECO:0007669"/>
    <property type="project" value="InterPro"/>
</dbReference>
<dbReference type="AlphaFoldDB" id="A0A6N3EX47"/>
<dbReference type="Gene3D" id="3.30.70.370">
    <property type="match status" value="1"/>
</dbReference>
<dbReference type="EMBL" id="CACRTV010000057">
    <property type="protein sequence ID" value="VYU43891.1"/>
    <property type="molecule type" value="Genomic_DNA"/>
</dbReference>
<evidence type="ECO:0000313" key="2">
    <source>
        <dbReference type="EMBL" id="VYU43891.1"/>
    </source>
</evidence>